<feature type="binding site" evidence="7">
    <location>
        <position position="115"/>
    </location>
    <ligand>
        <name>(6S)-NADPHX</name>
        <dbReference type="ChEBI" id="CHEBI:64076"/>
    </ligand>
</feature>
<dbReference type="Gene3D" id="3.40.1190.20">
    <property type="match status" value="1"/>
</dbReference>
<keyword evidence="3" id="KW-0521">NADP</keyword>
<dbReference type="GO" id="GO:0047453">
    <property type="term" value="F:ATP-dependent NAD(P)H-hydrate dehydratase activity"/>
    <property type="evidence" value="ECO:0007669"/>
    <property type="project" value="UniProtKB-UniRule"/>
</dbReference>
<sequence length="316" mass="34148">MNLLDKAKSLVPVLSYDMHKGDCGRLGFFGGCEEYTGAPYFAAISALKLGADLSHIYCEKDAAPIIKSYSPDLIVHPYLRSLENTSGLPENHIDFIHQKIIGTTSKQHAFSIGSGLGRDPNIHKSIALMISHAKNANVPIVLDADSIYIVAQNPQLVSGHKLAILTPNVNEFKTLATALGIDSKPIVENVEKVAKELNGVTIVLKGKQDIITNGISTIYCNQTGGLKRCGGQGDVLSGAIATFLGWGICKSQKRWISEQEISSEELPLLAAYSGCKVTRTASHLTFEKYGLSMQTSNLLEFLGEALTLSFNKPCKL</sequence>
<keyword evidence="7" id="KW-0597">Phosphoprotein</keyword>
<dbReference type="NCBIfam" id="TIGR00196">
    <property type="entry name" value="yjeF_cterm"/>
    <property type="match status" value="1"/>
</dbReference>
<comment type="catalytic activity">
    <reaction evidence="6 7">
        <text>(6S)-NADPHX + ATP = ADP + phosphate + NADPH + H(+)</text>
        <dbReference type="Rhea" id="RHEA:32231"/>
        <dbReference type="ChEBI" id="CHEBI:15378"/>
        <dbReference type="ChEBI" id="CHEBI:30616"/>
        <dbReference type="ChEBI" id="CHEBI:43474"/>
        <dbReference type="ChEBI" id="CHEBI:57783"/>
        <dbReference type="ChEBI" id="CHEBI:64076"/>
        <dbReference type="ChEBI" id="CHEBI:456216"/>
        <dbReference type="EC" id="4.2.1.93"/>
    </reaction>
</comment>
<evidence type="ECO:0000313" key="10">
    <source>
        <dbReference type="Proteomes" id="UP000245591"/>
    </source>
</evidence>
<keyword evidence="2 7" id="KW-0067">ATP-binding</keyword>
<evidence type="ECO:0000256" key="5">
    <source>
        <dbReference type="ARBA" id="ARBA00023239"/>
    </source>
</evidence>
<evidence type="ECO:0000256" key="3">
    <source>
        <dbReference type="ARBA" id="ARBA00022857"/>
    </source>
</evidence>
<comment type="function">
    <text evidence="7">Catalyzes the dehydration of the S-form of NAD(P)HX at the expense of ATP, which is converted to ADP. Together with NAD(P)HX epimerase, which catalyzes the epimerization of the S- and R-forms, the enzyme allows the repair of both epimers of NAD(P)HX, a damaged form of NAD(P)H that is a result of enzymatic or heat-dependent hydration.</text>
</comment>
<comment type="cofactor">
    <cofactor evidence="7">
        <name>Mg(2+)</name>
        <dbReference type="ChEBI" id="CHEBI:18420"/>
    </cofactor>
</comment>
<accession>A0A2U1J7P7</accession>
<dbReference type="PANTHER" id="PTHR12592">
    <property type="entry name" value="ATP-DEPENDENT (S)-NAD(P)H-HYDRATE DEHYDRATASE FAMILY MEMBER"/>
    <property type="match status" value="1"/>
</dbReference>
<comment type="similarity">
    <text evidence="7">Belongs to the NnrD/CARKD family.</text>
</comment>
<feature type="domain" description="YjeF C-terminal" evidence="8">
    <location>
        <begin position="3"/>
        <end position="309"/>
    </location>
</feature>
<dbReference type="GO" id="GO:0110051">
    <property type="term" value="P:metabolite repair"/>
    <property type="evidence" value="ECO:0007669"/>
    <property type="project" value="TreeGrafter"/>
</dbReference>
<dbReference type="CDD" id="cd01171">
    <property type="entry name" value="YXKO-related"/>
    <property type="match status" value="1"/>
</dbReference>
<dbReference type="SUPFAM" id="SSF53613">
    <property type="entry name" value="Ribokinase-like"/>
    <property type="match status" value="1"/>
</dbReference>
<evidence type="ECO:0000256" key="4">
    <source>
        <dbReference type="ARBA" id="ARBA00023027"/>
    </source>
</evidence>
<dbReference type="HAMAP" id="MF_01965">
    <property type="entry name" value="NADHX_dehydratase"/>
    <property type="match status" value="1"/>
</dbReference>
<dbReference type="PANTHER" id="PTHR12592:SF0">
    <property type="entry name" value="ATP-DEPENDENT (S)-NAD(P)H-HYDRATE DEHYDRATASE"/>
    <property type="match status" value="1"/>
</dbReference>
<dbReference type="GO" id="GO:0046496">
    <property type="term" value="P:nicotinamide nucleotide metabolic process"/>
    <property type="evidence" value="ECO:0007669"/>
    <property type="project" value="UniProtKB-UniRule"/>
</dbReference>
<dbReference type="InterPro" id="IPR017953">
    <property type="entry name" value="Carbohydrate_kinase_pred_CS"/>
</dbReference>
<evidence type="ECO:0000259" key="8">
    <source>
        <dbReference type="PROSITE" id="PS51383"/>
    </source>
</evidence>
<organism evidence="9 10">
    <name type="scientific">Smittium angustum</name>
    <dbReference type="NCBI Taxonomy" id="133377"/>
    <lineage>
        <taxon>Eukaryota</taxon>
        <taxon>Fungi</taxon>
        <taxon>Fungi incertae sedis</taxon>
        <taxon>Zoopagomycota</taxon>
        <taxon>Kickxellomycotina</taxon>
        <taxon>Harpellomycetes</taxon>
        <taxon>Harpellales</taxon>
        <taxon>Legeriomycetaceae</taxon>
        <taxon>Smittium</taxon>
    </lineage>
</organism>
<dbReference type="EMBL" id="MBFU01000218">
    <property type="protein sequence ID" value="PWA01132.1"/>
    <property type="molecule type" value="Genomic_DNA"/>
</dbReference>
<evidence type="ECO:0000256" key="6">
    <source>
        <dbReference type="ARBA" id="ARBA00047472"/>
    </source>
</evidence>
<keyword evidence="1 7" id="KW-0547">Nucleotide-binding</keyword>
<keyword evidence="10" id="KW-1185">Reference proteome</keyword>
<dbReference type="Proteomes" id="UP000245591">
    <property type="component" value="Unassembled WGS sequence"/>
</dbReference>
<name>A0A2U1J7P7_SMIAN</name>
<evidence type="ECO:0000256" key="2">
    <source>
        <dbReference type="ARBA" id="ARBA00022840"/>
    </source>
</evidence>
<dbReference type="EC" id="4.2.1.93" evidence="7"/>
<feature type="binding site" evidence="7">
    <location>
        <begin position="205"/>
        <end position="209"/>
    </location>
    <ligand>
        <name>ATP</name>
        <dbReference type="ChEBI" id="CHEBI:30616"/>
    </ligand>
</feature>
<feature type="binding site" evidence="7">
    <location>
        <begin position="224"/>
        <end position="233"/>
    </location>
    <ligand>
        <name>ATP</name>
        <dbReference type="ChEBI" id="CHEBI:30616"/>
    </ligand>
</feature>
<comment type="catalytic activity">
    <reaction evidence="7">
        <text>(6S)-NADHX + ATP = ADP + phosphate + NADH + H(+)</text>
        <dbReference type="Rhea" id="RHEA:19017"/>
        <dbReference type="ChEBI" id="CHEBI:15378"/>
        <dbReference type="ChEBI" id="CHEBI:30616"/>
        <dbReference type="ChEBI" id="CHEBI:43474"/>
        <dbReference type="ChEBI" id="CHEBI:57945"/>
        <dbReference type="ChEBI" id="CHEBI:64074"/>
        <dbReference type="ChEBI" id="CHEBI:456216"/>
        <dbReference type="EC" id="4.2.1.93"/>
    </reaction>
</comment>
<feature type="binding site" evidence="7">
    <location>
        <begin position="168"/>
        <end position="174"/>
    </location>
    <ligand>
        <name>(6S)-NADPHX</name>
        <dbReference type="ChEBI" id="CHEBI:64076"/>
    </ligand>
</feature>
<comment type="subcellular location">
    <subcellularLocation>
        <location evidence="7">Cytoplasm</location>
    </subcellularLocation>
</comment>
<dbReference type="GO" id="GO:0005524">
    <property type="term" value="F:ATP binding"/>
    <property type="evidence" value="ECO:0007669"/>
    <property type="project" value="UniProtKB-KW"/>
</dbReference>
<evidence type="ECO:0000256" key="7">
    <source>
        <dbReference type="HAMAP-Rule" id="MF_03157"/>
    </source>
</evidence>
<dbReference type="InterPro" id="IPR029056">
    <property type="entry name" value="Ribokinase-like"/>
</dbReference>
<dbReference type="PROSITE" id="PS51383">
    <property type="entry name" value="YJEF_C_3"/>
    <property type="match status" value="1"/>
</dbReference>
<gene>
    <name evidence="9" type="ORF">BB558_002785</name>
</gene>
<dbReference type="AlphaFoldDB" id="A0A2U1J7P7"/>
<reference evidence="9 10" key="1">
    <citation type="journal article" date="2018" name="MBio">
        <title>Comparative Genomics Reveals the Core Gene Toolbox for the Fungus-Insect Symbiosis.</title>
        <authorList>
            <person name="Wang Y."/>
            <person name="Stata M."/>
            <person name="Wang W."/>
            <person name="Stajich J.E."/>
            <person name="White M.M."/>
            <person name="Moncalvo J.M."/>
        </authorList>
    </citation>
    <scope>NUCLEOTIDE SEQUENCE [LARGE SCALE GENOMIC DNA]</scope>
    <source>
        <strain evidence="9 10">AUS-126-30</strain>
    </source>
</reference>
<feature type="binding site" evidence="7">
    <location>
        <position position="234"/>
    </location>
    <ligand>
        <name>(6S)-NADPHX</name>
        <dbReference type="ChEBI" id="CHEBI:64076"/>
    </ligand>
</feature>
<proteinExistence type="inferred from homology"/>
<protein>
    <recommendedName>
        <fullName evidence="7">ATP-dependent (S)-NAD(P)H-hydrate dehydratase</fullName>
        <ecNumber evidence="7">4.2.1.93</ecNumber>
    </recommendedName>
    <alternativeName>
        <fullName evidence="7">ATP-dependent NAD(P)HX dehydratase</fullName>
    </alternativeName>
</protein>
<keyword evidence="5 7" id="KW-0456">Lyase</keyword>
<dbReference type="Pfam" id="PF01256">
    <property type="entry name" value="Carb_kinase"/>
    <property type="match status" value="1"/>
</dbReference>
<evidence type="ECO:0000256" key="1">
    <source>
        <dbReference type="ARBA" id="ARBA00022741"/>
    </source>
</evidence>
<keyword evidence="4 7" id="KW-0520">NAD</keyword>
<dbReference type="PROSITE" id="PS01050">
    <property type="entry name" value="YJEF_C_2"/>
    <property type="match status" value="1"/>
</dbReference>
<dbReference type="InterPro" id="IPR000631">
    <property type="entry name" value="CARKD"/>
</dbReference>
<dbReference type="GO" id="GO:0005737">
    <property type="term" value="C:cytoplasm"/>
    <property type="evidence" value="ECO:0007669"/>
    <property type="project" value="UniProtKB-SubCell"/>
</dbReference>
<comment type="caution">
    <text evidence="9">The sequence shown here is derived from an EMBL/GenBank/DDBJ whole genome shotgun (WGS) entry which is preliminary data.</text>
</comment>
<evidence type="ECO:0000313" key="9">
    <source>
        <dbReference type="EMBL" id="PWA01132.1"/>
    </source>
</evidence>
<keyword evidence="7" id="KW-0963">Cytoplasm</keyword>